<dbReference type="SUPFAM" id="SSF51011">
    <property type="entry name" value="Glycosyl hydrolase domain"/>
    <property type="match status" value="1"/>
</dbReference>
<keyword evidence="3" id="KW-0326">Glycosidase</keyword>
<proteinExistence type="predicted"/>
<evidence type="ECO:0000313" key="3">
    <source>
        <dbReference type="EMBL" id="MPM14441.1"/>
    </source>
</evidence>
<dbReference type="InterPro" id="IPR017853">
    <property type="entry name" value="GH"/>
</dbReference>
<dbReference type="PANTHER" id="PTHR10357:SF209">
    <property type="entry name" value="PERIPLASMIC ALPHA-AMYLASE"/>
    <property type="match status" value="1"/>
</dbReference>
<protein>
    <submittedName>
        <fullName evidence="3">Periplasmic alpha-amylase</fullName>
        <ecNumber evidence="3">3.2.1.1</ecNumber>
    </submittedName>
</protein>
<gene>
    <name evidence="3" type="primary">malS_2</name>
    <name evidence="3" type="ORF">SDC9_60803</name>
</gene>
<dbReference type="Pfam" id="PF00128">
    <property type="entry name" value="Alpha-amylase"/>
    <property type="match status" value="2"/>
</dbReference>
<keyword evidence="1" id="KW-0812">Transmembrane</keyword>
<reference evidence="3" key="1">
    <citation type="submission" date="2019-08" db="EMBL/GenBank/DDBJ databases">
        <authorList>
            <person name="Kucharzyk K."/>
            <person name="Murdoch R.W."/>
            <person name="Higgins S."/>
            <person name="Loffler F."/>
        </authorList>
    </citation>
    <scope>NUCLEOTIDE SEQUENCE</scope>
</reference>
<dbReference type="EMBL" id="VSSQ01002279">
    <property type="protein sequence ID" value="MPM14441.1"/>
    <property type="molecule type" value="Genomic_DNA"/>
</dbReference>
<evidence type="ECO:0000259" key="2">
    <source>
        <dbReference type="SMART" id="SM00642"/>
    </source>
</evidence>
<dbReference type="InterPro" id="IPR006047">
    <property type="entry name" value="GH13_cat_dom"/>
</dbReference>
<name>A0A644XF98_9ZZZZ</name>
<organism evidence="3">
    <name type="scientific">bioreactor metagenome</name>
    <dbReference type="NCBI Taxonomy" id="1076179"/>
    <lineage>
        <taxon>unclassified sequences</taxon>
        <taxon>metagenomes</taxon>
        <taxon>ecological metagenomes</taxon>
    </lineage>
</organism>
<dbReference type="Gene3D" id="2.60.40.1180">
    <property type="entry name" value="Golgi alpha-mannosidase II"/>
    <property type="match status" value="1"/>
</dbReference>
<keyword evidence="1" id="KW-0472">Membrane</keyword>
<dbReference type="PANTHER" id="PTHR10357">
    <property type="entry name" value="ALPHA-AMYLASE FAMILY MEMBER"/>
    <property type="match status" value="1"/>
</dbReference>
<keyword evidence="3" id="KW-0378">Hydrolase</keyword>
<feature type="domain" description="Glycosyl hydrolase family 13 catalytic" evidence="2">
    <location>
        <begin position="49"/>
        <end position="505"/>
    </location>
</feature>
<dbReference type="SUPFAM" id="SSF51445">
    <property type="entry name" value="(Trans)glycosidases"/>
    <property type="match status" value="1"/>
</dbReference>
<feature type="transmembrane region" description="Helical" evidence="1">
    <location>
        <begin position="7"/>
        <end position="28"/>
    </location>
</feature>
<evidence type="ECO:0000256" key="1">
    <source>
        <dbReference type="SAM" id="Phobius"/>
    </source>
</evidence>
<dbReference type="SMART" id="SM00642">
    <property type="entry name" value="Aamy"/>
    <property type="match status" value="1"/>
</dbReference>
<sequence>MKKKKKVIYLSISIILILFSIIISFNYFKQKNKDLENKAFSWDNVSLYFVMTDRFYDGNKSNNNSYGRVGVDSKGSTVGTFHGGDIKGLTKKLKEGYFSDLGINAIWITSPVEQIHGFISGDSNGSFAHYGYHGYYALDWTSIDKNMGTVQEMREFVDLAHSNGIRVVLDVVINHTGFSTLKDMSDYDFSPIKNDTVDISSWTPSETENFDTYNKTIVDYSGHKEEWDKWWGPDWIRAGLPGYTPGGTNDINMNLSGLPDIKTESTNPVDIPPILKTKWIKDSTEKNNKWIIPSAEKYRENLDIAPSEYIIKWLSAWVEEFGIDGFRCDTAKHIDMYRWQELKEESNKALKTWRENNPNKPGAKWIDDFWMTGEVFGQGIEKNEYYANGFDSIINFKFPKGDSLDSLEEIYSEYDDKINSDPSFNILSYISSHDTGLTRGNMINLGTKLILSPGGIEIYYGDESNRKASTNTITTAKDQPSRSDMNWDTLDQTVLSHWQKLGQFRSNHISIGAGTHKKLQDSPYIFSRTYTKNTINDKVIIATNLSGETTINVSSIWENSTSIRDFYTGKKYTVKDNKITVNADINGVVLLEKVDK</sequence>
<keyword evidence="1" id="KW-1133">Transmembrane helix</keyword>
<dbReference type="AlphaFoldDB" id="A0A644XF98"/>
<dbReference type="InterPro" id="IPR013780">
    <property type="entry name" value="Glyco_hydro_b"/>
</dbReference>
<dbReference type="Gene3D" id="3.20.20.80">
    <property type="entry name" value="Glycosidases"/>
    <property type="match status" value="2"/>
</dbReference>
<dbReference type="GO" id="GO:0004556">
    <property type="term" value="F:alpha-amylase activity"/>
    <property type="evidence" value="ECO:0007669"/>
    <property type="project" value="UniProtKB-EC"/>
</dbReference>
<comment type="caution">
    <text evidence="3">The sequence shown here is derived from an EMBL/GenBank/DDBJ whole genome shotgun (WGS) entry which is preliminary data.</text>
</comment>
<dbReference type="EC" id="3.2.1.1" evidence="3"/>
<accession>A0A644XF98</accession>
<dbReference type="GO" id="GO:0005975">
    <property type="term" value="P:carbohydrate metabolic process"/>
    <property type="evidence" value="ECO:0007669"/>
    <property type="project" value="InterPro"/>
</dbReference>